<dbReference type="CDD" id="cd01205">
    <property type="entry name" value="EVH1_WASP-like"/>
    <property type="match status" value="1"/>
</dbReference>
<feature type="coiled-coil region" evidence="8">
    <location>
        <begin position="137"/>
        <end position="167"/>
    </location>
</feature>
<evidence type="ECO:0000259" key="11">
    <source>
        <dbReference type="PROSITE" id="PS50229"/>
    </source>
</evidence>
<dbReference type="SMART" id="SM00285">
    <property type="entry name" value="PBD"/>
    <property type="match status" value="1"/>
</dbReference>
<evidence type="ECO:0000256" key="4">
    <source>
        <dbReference type="ARBA" id="ARBA00022553"/>
    </source>
</evidence>
<accession>A0A0L7LDE3</accession>
<keyword evidence="5" id="KW-0677">Repeat</keyword>
<dbReference type="AlphaFoldDB" id="A0A0L7LDE3"/>
<feature type="domain" description="CRIB" evidence="10">
    <location>
        <begin position="202"/>
        <end position="215"/>
    </location>
</feature>
<evidence type="ECO:0000256" key="5">
    <source>
        <dbReference type="ARBA" id="ARBA00022737"/>
    </source>
</evidence>
<evidence type="ECO:0000259" key="12">
    <source>
        <dbReference type="PROSITE" id="PS51082"/>
    </source>
</evidence>
<dbReference type="SMART" id="SM00461">
    <property type="entry name" value="WH1"/>
    <property type="match status" value="1"/>
</dbReference>
<evidence type="ECO:0000256" key="6">
    <source>
        <dbReference type="ARBA" id="ARBA00023212"/>
    </source>
</evidence>
<dbReference type="InterPro" id="IPR036936">
    <property type="entry name" value="CRIB_dom_sf"/>
</dbReference>
<organism evidence="13 14">
    <name type="scientific">Operophtera brumata</name>
    <name type="common">Winter moth</name>
    <name type="synonym">Phalaena brumata</name>
    <dbReference type="NCBI Taxonomy" id="104452"/>
    <lineage>
        <taxon>Eukaryota</taxon>
        <taxon>Metazoa</taxon>
        <taxon>Ecdysozoa</taxon>
        <taxon>Arthropoda</taxon>
        <taxon>Hexapoda</taxon>
        <taxon>Insecta</taxon>
        <taxon>Pterygota</taxon>
        <taxon>Neoptera</taxon>
        <taxon>Endopterygota</taxon>
        <taxon>Lepidoptera</taxon>
        <taxon>Glossata</taxon>
        <taxon>Ditrysia</taxon>
        <taxon>Geometroidea</taxon>
        <taxon>Geometridae</taxon>
        <taxon>Larentiinae</taxon>
        <taxon>Operophtera</taxon>
    </lineage>
</organism>
<dbReference type="Pfam" id="PF02205">
    <property type="entry name" value="WH2"/>
    <property type="match status" value="1"/>
</dbReference>
<evidence type="ECO:0000313" key="13">
    <source>
        <dbReference type="EMBL" id="KOB73419.1"/>
    </source>
</evidence>
<dbReference type="InterPro" id="IPR011026">
    <property type="entry name" value="WAS_C"/>
</dbReference>
<evidence type="ECO:0000256" key="8">
    <source>
        <dbReference type="SAM" id="Coils"/>
    </source>
</evidence>
<dbReference type="SMART" id="SM00246">
    <property type="entry name" value="WH2"/>
    <property type="match status" value="1"/>
</dbReference>
<comment type="caution">
    <text evidence="13">The sequence shown here is derived from an EMBL/GenBank/DDBJ whole genome shotgun (WGS) entry which is preliminary data.</text>
</comment>
<keyword evidence="3" id="KW-0963">Cytoplasm</keyword>
<protein>
    <submittedName>
        <fullName evidence="13">Wiskott-aldrich syndrome protein</fullName>
    </submittedName>
</protein>
<evidence type="ECO:0000256" key="7">
    <source>
        <dbReference type="ARBA" id="ARBA00023242"/>
    </source>
</evidence>
<dbReference type="InterPro" id="IPR000095">
    <property type="entry name" value="CRIB_dom"/>
</dbReference>
<keyword evidence="6" id="KW-0206">Cytoskeleton</keyword>
<evidence type="ECO:0000256" key="1">
    <source>
        <dbReference type="ARBA" id="ARBA00004123"/>
    </source>
</evidence>
<dbReference type="Gene3D" id="2.30.29.30">
    <property type="entry name" value="Pleckstrin-homology domain (PH domain)/Phosphotyrosine-binding domain (PTB)"/>
    <property type="match status" value="1"/>
</dbReference>
<evidence type="ECO:0000256" key="2">
    <source>
        <dbReference type="ARBA" id="ARBA00004245"/>
    </source>
</evidence>
<sequence length="326" mass="37106">SLATAVVQLFTTEGPAHSEWKKRETGVLCLIKDNAKRSYFFRIFCLYRKHLIWEHEVYTQIEYKSPRTFLHTFEAEMKRDYYGRYSSRRSNRGKTSEKHPTATTTRSRRAPTRSSSCGRSRKPTLACRMASSTYRTSAGTRRKVTQLQHALEELQQEAQVAQDHESRHRHAAGLQAHNARRLGRAESSNKKLKLRKITKADIGMPQDFKHISHVGWDAQKAGVSETQLQDQDTREFIYGFIETHGGLDAVKEDLDQAKPSKVNIATVSKITIARLQSTTHNSNPTIGNLDFKLKRVEASSEPPPVVEDSRSNLLSDIRKGISLKKT</sequence>
<feature type="domain" description="WH2" evidence="12">
    <location>
        <begin position="309"/>
        <end position="326"/>
    </location>
</feature>
<dbReference type="GO" id="GO:0005856">
    <property type="term" value="C:cytoskeleton"/>
    <property type="evidence" value="ECO:0007669"/>
    <property type="project" value="UniProtKB-SubCell"/>
</dbReference>
<dbReference type="Pfam" id="PF00786">
    <property type="entry name" value="PBD"/>
    <property type="match status" value="1"/>
</dbReference>
<dbReference type="GO" id="GO:0007015">
    <property type="term" value="P:actin filament organization"/>
    <property type="evidence" value="ECO:0007669"/>
    <property type="project" value="InterPro"/>
</dbReference>
<dbReference type="InterPro" id="IPR000697">
    <property type="entry name" value="WH1/EVH1_dom"/>
</dbReference>
<gene>
    <name evidence="13" type="ORF">OBRU01_10810</name>
</gene>
<dbReference type="EMBL" id="JTDY01001598">
    <property type="protein sequence ID" value="KOB73419.1"/>
    <property type="molecule type" value="Genomic_DNA"/>
</dbReference>
<feature type="domain" description="WH1" evidence="11">
    <location>
        <begin position="1"/>
        <end position="114"/>
    </location>
</feature>
<evidence type="ECO:0000256" key="9">
    <source>
        <dbReference type="SAM" id="MobiDB-lite"/>
    </source>
</evidence>
<dbReference type="Gene3D" id="3.90.810.10">
    <property type="entry name" value="CRIB domain"/>
    <property type="match status" value="2"/>
</dbReference>
<dbReference type="Proteomes" id="UP000037510">
    <property type="component" value="Unassembled WGS sequence"/>
</dbReference>
<dbReference type="PROSITE" id="PS50108">
    <property type="entry name" value="CRIB"/>
    <property type="match status" value="1"/>
</dbReference>
<dbReference type="InterPro" id="IPR033927">
    <property type="entry name" value="WASPfam_EVH1"/>
</dbReference>
<feature type="non-terminal residue" evidence="13">
    <location>
        <position position="1"/>
    </location>
</feature>
<dbReference type="PROSITE" id="PS51082">
    <property type="entry name" value="WH2"/>
    <property type="match status" value="1"/>
</dbReference>
<feature type="non-terminal residue" evidence="13">
    <location>
        <position position="326"/>
    </location>
</feature>
<dbReference type="STRING" id="104452.A0A0L7LDE3"/>
<dbReference type="InterPro" id="IPR003124">
    <property type="entry name" value="WH2_dom"/>
</dbReference>
<feature type="region of interest" description="Disordered" evidence="9">
    <location>
        <begin position="84"/>
        <end position="122"/>
    </location>
</feature>
<evidence type="ECO:0000313" key="14">
    <source>
        <dbReference type="Proteomes" id="UP000037510"/>
    </source>
</evidence>
<dbReference type="GO" id="GO:0005634">
    <property type="term" value="C:nucleus"/>
    <property type="evidence" value="ECO:0007669"/>
    <property type="project" value="UniProtKB-SubCell"/>
</dbReference>
<keyword evidence="14" id="KW-1185">Reference proteome</keyword>
<keyword evidence="8" id="KW-0175">Coiled coil</keyword>
<dbReference type="InterPro" id="IPR011993">
    <property type="entry name" value="PH-like_dom_sf"/>
</dbReference>
<dbReference type="GO" id="GO:0003779">
    <property type="term" value="F:actin binding"/>
    <property type="evidence" value="ECO:0007669"/>
    <property type="project" value="InterPro"/>
</dbReference>
<evidence type="ECO:0000256" key="3">
    <source>
        <dbReference type="ARBA" id="ARBA00022490"/>
    </source>
</evidence>
<dbReference type="PROSITE" id="PS50229">
    <property type="entry name" value="WH1"/>
    <property type="match status" value="1"/>
</dbReference>
<proteinExistence type="predicted"/>
<keyword evidence="4" id="KW-0597">Phosphoprotein</keyword>
<reference evidence="13 14" key="1">
    <citation type="journal article" date="2015" name="Genome Biol. Evol.">
        <title>The genome of winter moth (Operophtera brumata) provides a genomic perspective on sexual dimorphism and phenology.</title>
        <authorList>
            <person name="Derks M.F."/>
            <person name="Smit S."/>
            <person name="Salis L."/>
            <person name="Schijlen E."/>
            <person name="Bossers A."/>
            <person name="Mateman C."/>
            <person name="Pijl A.S."/>
            <person name="de Ridder D."/>
            <person name="Groenen M.A."/>
            <person name="Visser M.E."/>
            <person name="Megens H.J."/>
        </authorList>
    </citation>
    <scope>NUCLEOTIDE SEQUENCE [LARGE SCALE GENOMIC DNA]</scope>
    <source>
        <strain evidence="13">WM2013NL</strain>
        <tissue evidence="13">Head and thorax</tissue>
    </source>
</reference>
<dbReference type="SUPFAM" id="SSF50729">
    <property type="entry name" value="PH domain-like"/>
    <property type="match status" value="1"/>
</dbReference>
<dbReference type="SUPFAM" id="SSF47912">
    <property type="entry name" value="Wiscott-Aldrich syndrome protein, WASP, C-terminal domain"/>
    <property type="match status" value="1"/>
</dbReference>
<name>A0A0L7LDE3_OPEBR</name>
<dbReference type="Pfam" id="PF00568">
    <property type="entry name" value="WH1"/>
    <property type="match status" value="1"/>
</dbReference>
<dbReference type="CDD" id="cd00132">
    <property type="entry name" value="CRIB"/>
    <property type="match status" value="1"/>
</dbReference>
<keyword evidence="7" id="KW-0539">Nucleus</keyword>
<comment type="subcellular location">
    <subcellularLocation>
        <location evidence="2">Cytoplasm</location>
        <location evidence="2">Cytoskeleton</location>
    </subcellularLocation>
    <subcellularLocation>
        <location evidence="1">Nucleus</location>
    </subcellularLocation>
</comment>
<evidence type="ECO:0000259" key="10">
    <source>
        <dbReference type="PROSITE" id="PS50108"/>
    </source>
</evidence>